<keyword evidence="3" id="KW-1185">Reference proteome</keyword>
<evidence type="ECO:0000313" key="3">
    <source>
        <dbReference type="Proteomes" id="UP000683360"/>
    </source>
</evidence>
<accession>A0A8S3TB85</accession>
<evidence type="ECO:0000256" key="1">
    <source>
        <dbReference type="SAM" id="MobiDB-lite"/>
    </source>
</evidence>
<gene>
    <name evidence="2" type="ORF">MEDL_43602</name>
</gene>
<evidence type="ECO:0008006" key="4">
    <source>
        <dbReference type="Google" id="ProtNLM"/>
    </source>
</evidence>
<feature type="region of interest" description="Disordered" evidence="1">
    <location>
        <begin position="384"/>
        <end position="412"/>
    </location>
</feature>
<dbReference type="OrthoDB" id="10500370at2759"/>
<feature type="compositionally biased region" description="Basic residues" evidence="1">
    <location>
        <begin position="403"/>
        <end position="412"/>
    </location>
</feature>
<protein>
    <recommendedName>
        <fullName evidence="4">DZIP3-like HEPN domain-containing protein</fullName>
    </recommendedName>
</protein>
<dbReference type="Proteomes" id="UP000683360">
    <property type="component" value="Unassembled WGS sequence"/>
</dbReference>
<feature type="compositionally biased region" description="Polar residues" evidence="1">
    <location>
        <begin position="490"/>
        <end position="513"/>
    </location>
</feature>
<feature type="region of interest" description="Disordered" evidence="1">
    <location>
        <begin position="455"/>
        <end position="527"/>
    </location>
</feature>
<proteinExistence type="predicted"/>
<organism evidence="2 3">
    <name type="scientific">Mytilus edulis</name>
    <name type="common">Blue mussel</name>
    <dbReference type="NCBI Taxonomy" id="6550"/>
    <lineage>
        <taxon>Eukaryota</taxon>
        <taxon>Metazoa</taxon>
        <taxon>Spiralia</taxon>
        <taxon>Lophotrochozoa</taxon>
        <taxon>Mollusca</taxon>
        <taxon>Bivalvia</taxon>
        <taxon>Autobranchia</taxon>
        <taxon>Pteriomorphia</taxon>
        <taxon>Mytilida</taxon>
        <taxon>Mytiloidea</taxon>
        <taxon>Mytilidae</taxon>
        <taxon>Mytilinae</taxon>
        <taxon>Mytilus</taxon>
    </lineage>
</organism>
<reference evidence="2" key="1">
    <citation type="submission" date="2021-03" db="EMBL/GenBank/DDBJ databases">
        <authorList>
            <person name="Bekaert M."/>
        </authorList>
    </citation>
    <scope>NUCLEOTIDE SEQUENCE</scope>
</reference>
<sequence>MTTEEHLKIFECLVDTGTEVLRNLTEINVLHHNKKTFTRYLEDEKHYFYHQFQPGNQCCQCPPTGHKIDNKGKLEPVIFQKLYGYNSRKAIKHPINGQITPKCIHAYFARNLTLDKLDLSDLNYLLYTKGRLQSQEIAAIQTIMTTRNQICHAPSTSSMELPAIQKIWGQLDNAILGLSRPERYKNMVYRCIEFYRKRQDLVEVKHELHQVKDILLDDIRNIKVMLRRDFPELAGELQASGGHDQINMTTTFELPSTSKEEEMDIVEKLPTEVNVPVVTSGNGRINIEKKIVNSIVLDLNVSSNIFANTENLRSALLVLTQEVLKKGKIHTNDKYTIYITLACNSCLTAQQTSVFEDLFTQPHEVGSEDRMNTVEKVRIQYRRSGRKRKGISTADSAIAAPERKKRTSGHSRSQKWLFDFGSKVQKDTEETDETGGLEDFWTQQKSEMAFDFGSKVQKDTEETDETGGLEDFWTQQKSDSKRRSGRKRTQASSGVALSKSQQLPNASAGVTSNKPKKRGTTGGKEMEVSVILVRSGLG</sequence>
<dbReference type="EMBL" id="CAJPWZ010002102">
    <property type="protein sequence ID" value="CAG2230783.1"/>
    <property type="molecule type" value="Genomic_DNA"/>
</dbReference>
<comment type="caution">
    <text evidence="2">The sequence shown here is derived from an EMBL/GenBank/DDBJ whole genome shotgun (WGS) entry which is preliminary data.</text>
</comment>
<dbReference type="AlphaFoldDB" id="A0A8S3TB85"/>
<name>A0A8S3TB85_MYTED</name>
<evidence type="ECO:0000313" key="2">
    <source>
        <dbReference type="EMBL" id="CAG2230783.1"/>
    </source>
</evidence>